<dbReference type="AlphaFoldDB" id="A0A941DDE0"/>
<dbReference type="InterPro" id="IPR012312">
    <property type="entry name" value="Hemerythrin-like"/>
</dbReference>
<dbReference type="PANTHER" id="PTHR39966:SF3">
    <property type="entry name" value="DUF438 DOMAIN-CONTAINING PROTEIN"/>
    <property type="match status" value="1"/>
</dbReference>
<feature type="domain" description="Hemerythrin-like" evidence="1">
    <location>
        <begin position="8"/>
        <end position="126"/>
    </location>
</feature>
<dbReference type="EMBL" id="JAGSPM010000004">
    <property type="protein sequence ID" value="MBR7746649.1"/>
    <property type="molecule type" value="Genomic_DNA"/>
</dbReference>
<evidence type="ECO:0000313" key="3">
    <source>
        <dbReference type="Proteomes" id="UP000680158"/>
    </source>
</evidence>
<dbReference type="GO" id="GO:0005886">
    <property type="term" value="C:plasma membrane"/>
    <property type="evidence" value="ECO:0007669"/>
    <property type="project" value="TreeGrafter"/>
</dbReference>
<proteinExistence type="predicted"/>
<keyword evidence="3" id="KW-1185">Reference proteome</keyword>
<dbReference type="Gene3D" id="1.20.120.520">
    <property type="entry name" value="nmb1532 protein domain like"/>
    <property type="match status" value="1"/>
</dbReference>
<evidence type="ECO:0000259" key="1">
    <source>
        <dbReference type="Pfam" id="PF01814"/>
    </source>
</evidence>
<sequence>MSQAMMSLVKQHQECDDQLNRVEAALHKADLSSAGRNFRLFDEQLEHHFRLEEERLFPAFEKATGMTNGPTVVMRGEHAEIRQLRDQAMDEIEQGQIESALATIDTLNVLIQQHNVKEENILYPMCGGSVPNLMSVLGMGGCGGACSCAA</sequence>
<dbReference type="Proteomes" id="UP000680158">
    <property type="component" value="Unassembled WGS sequence"/>
</dbReference>
<accession>A0A941DDE0</accession>
<dbReference type="RefSeq" id="WP_212683959.1">
    <property type="nucleotide sequence ID" value="NZ_JAGSPM010000004.1"/>
</dbReference>
<protein>
    <submittedName>
        <fullName evidence="2">Hemerythrin domain-containing protein</fullName>
    </submittedName>
</protein>
<name>A0A941DDE0_9BURK</name>
<reference evidence="2 3" key="1">
    <citation type="submission" date="2021-04" db="EMBL/GenBank/DDBJ databases">
        <title>novel species isolated from subtropical streams in China.</title>
        <authorList>
            <person name="Lu H."/>
        </authorList>
    </citation>
    <scope>NUCLEOTIDE SEQUENCE [LARGE SCALE GENOMIC DNA]</scope>
    <source>
        <strain evidence="2 3">BYS107W</strain>
    </source>
</reference>
<gene>
    <name evidence="2" type="ORF">KDM92_08650</name>
</gene>
<comment type="caution">
    <text evidence="2">The sequence shown here is derived from an EMBL/GenBank/DDBJ whole genome shotgun (WGS) entry which is preliminary data.</text>
</comment>
<organism evidence="2 3">
    <name type="scientific">Undibacterium baiyunense</name>
    <dbReference type="NCBI Taxonomy" id="2828731"/>
    <lineage>
        <taxon>Bacteria</taxon>
        <taxon>Pseudomonadati</taxon>
        <taxon>Pseudomonadota</taxon>
        <taxon>Betaproteobacteria</taxon>
        <taxon>Burkholderiales</taxon>
        <taxon>Oxalobacteraceae</taxon>
        <taxon>Undibacterium</taxon>
    </lineage>
</organism>
<dbReference type="PANTHER" id="PTHR39966">
    <property type="entry name" value="BLL2471 PROTEIN-RELATED"/>
    <property type="match status" value="1"/>
</dbReference>
<dbReference type="Pfam" id="PF01814">
    <property type="entry name" value="Hemerythrin"/>
    <property type="match status" value="1"/>
</dbReference>
<evidence type="ECO:0000313" key="2">
    <source>
        <dbReference type="EMBL" id="MBR7746649.1"/>
    </source>
</evidence>